<comment type="caution">
    <text evidence="2">The sequence shown here is derived from an EMBL/GenBank/DDBJ whole genome shotgun (WGS) entry which is preliminary data.</text>
</comment>
<dbReference type="VEuPathDB" id="FungiDB:RhiirFUN_007820"/>
<gene>
    <name evidence="2" type="ORF">RhiirC2_576974</name>
</gene>
<keyword evidence="1" id="KW-1133">Transmembrane helix</keyword>
<dbReference type="EMBL" id="LLXL01000992">
    <property type="protein sequence ID" value="PKK67214.1"/>
    <property type="molecule type" value="Genomic_DNA"/>
</dbReference>
<feature type="transmembrane region" description="Helical" evidence="1">
    <location>
        <begin position="243"/>
        <end position="262"/>
    </location>
</feature>
<evidence type="ECO:0000256" key="1">
    <source>
        <dbReference type="SAM" id="Phobius"/>
    </source>
</evidence>
<dbReference type="AlphaFoldDB" id="A0A2N1N017"/>
<accession>A0A2N1N017</accession>
<protein>
    <submittedName>
        <fullName evidence="2">Uncharacterized protein</fullName>
    </submittedName>
</protein>
<evidence type="ECO:0000313" key="3">
    <source>
        <dbReference type="Proteomes" id="UP000233469"/>
    </source>
</evidence>
<organism evidence="2 3">
    <name type="scientific">Rhizophagus irregularis</name>
    <dbReference type="NCBI Taxonomy" id="588596"/>
    <lineage>
        <taxon>Eukaryota</taxon>
        <taxon>Fungi</taxon>
        <taxon>Fungi incertae sedis</taxon>
        <taxon>Mucoromycota</taxon>
        <taxon>Glomeromycotina</taxon>
        <taxon>Glomeromycetes</taxon>
        <taxon>Glomerales</taxon>
        <taxon>Glomeraceae</taxon>
        <taxon>Rhizophagus</taxon>
    </lineage>
</organism>
<sequence length="264" mass="29331">MFSVSQLNDVNTQLYDIRNLYKGGEVFVITTSDNNISGFAYSNDGMYNSTWALPNNYTYTRKIYGINTDNTVWAIADKSNNAIATNQWTIVYSTALTTYSTVLGDAGYSSSSILSIIPGKNAVTTPDLNQITITYVMNSIEPSTGYITISQKNANEGDDLIRIKIPAKSPPIGTVNNVIIHGSVVKVTLEDGIFDRENATYIIKIDDDFVQANGQNLIGDSWEVSTASGYRKNEPGNLFISPNHVICTANYLIFFFFFFFFLKR</sequence>
<dbReference type="VEuPathDB" id="FungiDB:RhiirA1_453137"/>
<dbReference type="VEuPathDB" id="FungiDB:FUN_009041"/>
<keyword evidence="1" id="KW-0812">Transmembrane</keyword>
<evidence type="ECO:0000313" key="2">
    <source>
        <dbReference type="EMBL" id="PKK67214.1"/>
    </source>
</evidence>
<name>A0A2N1N017_9GLOM</name>
<dbReference type="Proteomes" id="UP000233469">
    <property type="component" value="Unassembled WGS sequence"/>
</dbReference>
<reference evidence="2 3" key="2">
    <citation type="submission" date="2017-10" db="EMBL/GenBank/DDBJ databases">
        <title>Extensive intraspecific genome diversity in a model arbuscular mycorrhizal fungus.</title>
        <authorList>
            <person name="Chen E.C.H."/>
            <person name="Morin E."/>
            <person name="Baudet D."/>
            <person name="Noel J."/>
            <person name="Ndikumana S."/>
            <person name="Charron P."/>
            <person name="St-Onge C."/>
            <person name="Giorgi J."/>
            <person name="Grigoriev I.V."/>
            <person name="Roux C."/>
            <person name="Martin F.M."/>
            <person name="Corradi N."/>
        </authorList>
    </citation>
    <scope>NUCLEOTIDE SEQUENCE [LARGE SCALE GENOMIC DNA]</scope>
    <source>
        <strain evidence="2 3">C2</strain>
    </source>
</reference>
<keyword evidence="1" id="KW-0472">Membrane</keyword>
<proteinExistence type="predicted"/>
<reference evidence="2 3" key="1">
    <citation type="submission" date="2016-04" db="EMBL/GenBank/DDBJ databases">
        <title>Genome analyses suggest a sexual origin of heterokaryosis in a supposedly ancient asexual fungus.</title>
        <authorList>
            <person name="Ropars J."/>
            <person name="Sedzielewska K."/>
            <person name="Noel J."/>
            <person name="Charron P."/>
            <person name="Farinelli L."/>
            <person name="Marton T."/>
            <person name="Kruger M."/>
            <person name="Pelin A."/>
            <person name="Brachmann A."/>
            <person name="Corradi N."/>
        </authorList>
    </citation>
    <scope>NUCLEOTIDE SEQUENCE [LARGE SCALE GENOMIC DNA]</scope>
    <source>
        <strain evidence="2 3">C2</strain>
    </source>
</reference>